<protein>
    <recommendedName>
        <fullName evidence="4">Lipoprotein</fullName>
    </recommendedName>
</protein>
<evidence type="ECO:0000313" key="3">
    <source>
        <dbReference type="Proteomes" id="UP000377798"/>
    </source>
</evidence>
<dbReference type="PROSITE" id="PS51257">
    <property type="entry name" value="PROKAR_LIPOPROTEIN"/>
    <property type="match status" value="1"/>
</dbReference>
<sequence>MKMKKKIVLTIALCLIVSMGMTACGSKGKSTAVQSTNKVISVTPTDGYVAKPQEGYEQIMIFPKDKQDDNDTEYIQIDAVDPDGALNSLVGFTLKGYKEGTTNYTMDQLNADLDAKASEEKAAGVVGTFDNKTSVKLGEVDYVKFDLTRNGADANEYYGLVDGTPVYIAVVGLIDKDGVSDMLNSIEYKIEK</sequence>
<feature type="chain" id="PRO_5039268938" description="Lipoprotein" evidence="1">
    <location>
        <begin position="24"/>
        <end position="192"/>
    </location>
</feature>
<dbReference type="Proteomes" id="UP000377798">
    <property type="component" value="Unassembled WGS sequence"/>
</dbReference>
<feature type="signal peptide" evidence="1">
    <location>
        <begin position="1"/>
        <end position="23"/>
    </location>
</feature>
<organism evidence="2 3">
    <name type="scientific">Urinicoccus massiliensis</name>
    <dbReference type="NCBI Taxonomy" id="1723382"/>
    <lineage>
        <taxon>Bacteria</taxon>
        <taxon>Bacillati</taxon>
        <taxon>Bacillota</taxon>
        <taxon>Tissierellia</taxon>
        <taxon>Tissierellales</taxon>
        <taxon>Peptoniphilaceae</taxon>
        <taxon>Urinicoccus</taxon>
    </lineage>
</organism>
<evidence type="ECO:0008006" key="4">
    <source>
        <dbReference type="Google" id="ProtNLM"/>
    </source>
</evidence>
<dbReference type="EMBL" id="CAACYI010000001">
    <property type="protein sequence ID" value="VFB16537.1"/>
    <property type="molecule type" value="Genomic_DNA"/>
</dbReference>
<evidence type="ECO:0000313" key="2">
    <source>
        <dbReference type="EMBL" id="VFB16537.1"/>
    </source>
</evidence>
<accession>A0A8H2M7G6</accession>
<dbReference type="RefSeq" id="WP_034440507.1">
    <property type="nucleotide sequence ID" value="NZ_CAACYI010000001.1"/>
</dbReference>
<proteinExistence type="predicted"/>
<dbReference type="AlphaFoldDB" id="A0A8H2M7G6"/>
<evidence type="ECO:0000256" key="1">
    <source>
        <dbReference type="SAM" id="SignalP"/>
    </source>
</evidence>
<name>A0A8H2M7G6_9FIRM</name>
<gene>
    <name evidence="2" type="ORF">NCTC13150_01086</name>
</gene>
<keyword evidence="3" id="KW-1185">Reference proteome</keyword>
<keyword evidence="1" id="KW-0732">Signal</keyword>
<reference evidence="2 3" key="1">
    <citation type="submission" date="2019-02" db="EMBL/GenBank/DDBJ databases">
        <authorList>
            <consortium name="Pathogen Informatics"/>
        </authorList>
    </citation>
    <scope>NUCLEOTIDE SEQUENCE [LARGE SCALE GENOMIC DNA]</scope>
    <source>
        <strain evidence="2 3">3012STDY7089603</strain>
    </source>
</reference>
<comment type="caution">
    <text evidence="2">The sequence shown here is derived from an EMBL/GenBank/DDBJ whole genome shotgun (WGS) entry which is preliminary data.</text>
</comment>